<dbReference type="PROSITE" id="PS00018">
    <property type="entry name" value="EF_HAND_1"/>
    <property type="match status" value="1"/>
</dbReference>
<accession>A0AAW0EN87</accession>
<dbReference type="InterPro" id="IPR050403">
    <property type="entry name" value="Myosin_RLC"/>
</dbReference>
<dbReference type="PANTHER" id="PTHR23049">
    <property type="entry name" value="MYOSIN REGULATORY LIGHT CHAIN 2"/>
    <property type="match status" value="1"/>
</dbReference>
<evidence type="ECO:0000313" key="4">
    <source>
        <dbReference type="EMBL" id="KAK7195210.1"/>
    </source>
</evidence>
<dbReference type="FunFam" id="1.10.238.10:FF:000003">
    <property type="entry name" value="Calmodulin A"/>
    <property type="match status" value="1"/>
</dbReference>
<dbReference type="InterPro" id="IPR018247">
    <property type="entry name" value="EF_Hand_1_Ca_BS"/>
</dbReference>
<dbReference type="SMART" id="SM00054">
    <property type="entry name" value="EFh"/>
    <property type="match status" value="1"/>
</dbReference>
<comment type="caution">
    <text evidence="4">The sequence shown here is derived from an EMBL/GenBank/DDBJ whole genome shotgun (WGS) entry which is preliminary data.</text>
</comment>
<evidence type="ECO:0000256" key="1">
    <source>
        <dbReference type="ARBA" id="ARBA00022737"/>
    </source>
</evidence>
<dbReference type="Gene3D" id="1.10.238.10">
    <property type="entry name" value="EF-hand"/>
    <property type="match status" value="2"/>
</dbReference>
<dbReference type="InterPro" id="IPR011992">
    <property type="entry name" value="EF-hand-dom_pair"/>
</dbReference>
<keyword evidence="2" id="KW-0106">Calcium</keyword>
<dbReference type="SUPFAM" id="SSF47473">
    <property type="entry name" value="EF-hand"/>
    <property type="match status" value="1"/>
</dbReference>
<evidence type="ECO:0000313" key="5">
    <source>
        <dbReference type="Proteomes" id="UP001430356"/>
    </source>
</evidence>
<reference evidence="4 5" key="1">
    <citation type="journal article" date="2021" name="MBio">
        <title>A New Model Trypanosomatid, Novymonas esmeraldas: Genomic Perception of Its 'Candidatus Pandoraea novymonadis' Endosymbiont.</title>
        <authorList>
            <person name="Zakharova A."/>
            <person name="Saura A."/>
            <person name="Butenko A."/>
            <person name="Podesvova L."/>
            <person name="Warmusova S."/>
            <person name="Kostygov A.Y."/>
            <person name="Nenarokova A."/>
            <person name="Lukes J."/>
            <person name="Opperdoes F.R."/>
            <person name="Yurchenko V."/>
        </authorList>
    </citation>
    <scope>NUCLEOTIDE SEQUENCE [LARGE SCALE GENOMIC DNA]</scope>
    <source>
        <strain evidence="4 5">E262AT.01</strain>
    </source>
</reference>
<dbReference type="AlphaFoldDB" id="A0AAW0EN87"/>
<dbReference type="GO" id="GO:0005509">
    <property type="term" value="F:calcium ion binding"/>
    <property type="evidence" value="ECO:0007669"/>
    <property type="project" value="InterPro"/>
</dbReference>
<evidence type="ECO:0000259" key="3">
    <source>
        <dbReference type="PROSITE" id="PS50222"/>
    </source>
</evidence>
<sequence>MENLSEKELKELKEIFDLVDSDHTGVISLHELRKLMTALHLQPTEQELDDVVEETRRPPSISLGSGGIGVSATLVSAPLPSSSAVGGVRSGSVGSGSISSSATVSTSAAAVGGHAKVDASTPGVNNNSTTSAAAAAAAAVAAPRRTVTFPQFAAMMARRVQSEYTAEQLRNAFQLFESPDMPEGFVSTSVLAHALATYGSQKLEKDEIDRLVAAIDPAKTGRVNYYEFVDIVTG</sequence>
<dbReference type="InterPro" id="IPR002048">
    <property type="entry name" value="EF_hand_dom"/>
</dbReference>
<dbReference type="CDD" id="cd00051">
    <property type="entry name" value="EFh"/>
    <property type="match status" value="1"/>
</dbReference>
<organism evidence="4 5">
    <name type="scientific">Novymonas esmeraldas</name>
    <dbReference type="NCBI Taxonomy" id="1808958"/>
    <lineage>
        <taxon>Eukaryota</taxon>
        <taxon>Discoba</taxon>
        <taxon>Euglenozoa</taxon>
        <taxon>Kinetoplastea</taxon>
        <taxon>Metakinetoplastina</taxon>
        <taxon>Trypanosomatida</taxon>
        <taxon>Trypanosomatidae</taxon>
        <taxon>Novymonas</taxon>
    </lineage>
</organism>
<name>A0AAW0EN87_9TRYP</name>
<protein>
    <submittedName>
        <fullName evidence="4">Calmodulin</fullName>
    </submittedName>
</protein>
<proteinExistence type="predicted"/>
<dbReference type="PROSITE" id="PS50222">
    <property type="entry name" value="EF_HAND_2"/>
    <property type="match status" value="1"/>
</dbReference>
<gene>
    <name evidence="4" type="ORF">NESM_000446100</name>
</gene>
<feature type="domain" description="EF-hand" evidence="3">
    <location>
        <begin position="7"/>
        <end position="42"/>
    </location>
</feature>
<dbReference type="EMBL" id="JAECZO010000049">
    <property type="protein sequence ID" value="KAK7195210.1"/>
    <property type="molecule type" value="Genomic_DNA"/>
</dbReference>
<keyword evidence="1" id="KW-0677">Repeat</keyword>
<dbReference type="Proteomes" id="UP001430356">
    <property type="component" value="Unassembled WGS sequence"/>
</dbReference>
<dbReference type="Pfam" id="PF00036">
    <property type="entry name" value="EF-hand_1"/>
    <property type="match status" value="1"/>
</dbReference>
<evidence type="ECO:0000256" key="2">
    <source>
        <dbReference type="ARBA" id="ARBA00022837"/>
    </source>
</evidence>
<keyword evidence="5" id="KW-1185">Reference proteome</keyword>